<keyword evidence="1" id="KW-0472">Membrane</keyword>
<keyword evidence="1" id="KW-0812">Transmembrane</keyword>
<proteinExistence type="predicted"/>
<keyword evidence="1" id="KW-1133">Transmembrane helix</keyword>
<comment type="caution">
    <text evidence="2">The sequence shown here is derived from an EMBL/GenBank/DDBJ whole genome shotgun (WGS) entry which is preliminary data.</text>
</comment>
<feature type="transmembrane region" description="Helical" evidence="1">
    <location>
        <begin position="85"/>
        <end position="108"/>
    </location>
</feature>
<reference evidence="2 3" key="1">
    <citation type="journal article" date="2014" name="Genome Biol. Evol.">
        <title>The genome of the myxosporean Thelohanellus kitauei shows adaptations to nutrient acquisition within its fish host.</title>
        <authorList>
            <person name="Yang Y."/>
            <person name="Xiong J."/>
            <person name="Zhou Z."/>
            <person name="Huo F."/>
            <person name="Miao W."/>
            <person name="Ran C."/>
            <person name="Liu Y."/>
            <person name="Zhang J."/>
            <person name="Feng J."/>
            <person name="Wang M."/>
            <person name="Wang M."/>
            <person name="Wang L."/>
            <person name="Yao B."/>
        </authorList>
    </citation>
    <scope>NUCLEOTIDE SEQUENCE [LARGE SCALE GENOMIC DNA]</scope>
    <source>
        <strain evidence="2">Wuqing</strain>
    </source>
</reference>
<organism evidence="2 3">
    <name type="scientific">Thelohanellus kitauei</name>
    <name type="common">Myxosporean</name>
    <dbReference type="NCBI Taxonomy" id="669202"/>
    <lineage>
        <taxon>Eukaryota</taxon>
        <taxon>Metazoa</taxon>
        <taxon>Cnidaria</taxon>
        <taxon>Myxozoa</taxon>
        <taxon>Myxosporea</taxon>
        <taxon>Bivalvulida</taxon>
        <taxon>Platysporina</taxon>
        <taxon>Myxobolidae</taxon>
        <taxon>Thelohanellus</taxon>
    </lineage>
</organism>
<keyword evidence="3" id="KW-1185">Reference proteome</keyword>
<evidence type="ECO:0000313" key="2">
    <source>
        <dbReference type="EMBL" id="KII75077.1"/>
    </source>
</evidence>
<evidence type="ECO:0000256" key="1">
    <source>
        <dbReference type="SAM" id="Phobius"/>
    </source>
</evidence>
<dbReference type="AlphaFoldDB" id="A0A0C2NM34"/>
<dbReference type="EMBL" id="JWZT01000046">
    <property type="protein sequence ID" value="KII75077.1"/>
    <property type="molecule type" value="Genomic_DNA"/>
</dbReference>
<dbReference type="Proteomes" id="UP000031668">
    <property type="component" value="Unassembled WGS sequence"/>
</dbReference>
<accession>A0A0C2NM34</accession>
<gene>
    <name evidence="2" type="ORF">RF11_03149</name>
</gene>
<protein>
    <submittedName>
        <fullName evidence="2">Uncharacterized protein</fullName>
    </submittedName>
</protein>
<evidence type="ECO:0000313" key="3">
    <source>
        <dbReference type="Proteomes" id="UP000031668"/>
    </source>
</evidence>
<name>A0A0C2NM34_THEKT</name>
<sequence length="132" mass="14672">MLIPVLLYCALCQVDRSVQVTWQISLKTNEPICIVDMMYASSGTVAVRSNSDQDSVSSDDQAQLSFKERNSRVDIVTMVEKVSKILMIITAVVIVLLIIAGVGVIFWFSPKYKIETPMIIITGEVDETQVKT</sequence>